<protein>
    <submittedName>
        <fullName evidence="1">Uncharacterized protein</fullName>
    </submittedName>
</protein>
<comment type="caution">
    <text evidence="1">The sequence shown here is derived from an EMBL/GenBank/DDBJ whole genome shotgun (WGS) entry which is preliminary data.</text>
</comment>
<dbReference type="Proteomes" id="UP001239111">
    <property type="component" value="Chromosome 3"/>
</dbReference>
<evidence type="ECO:0000313" key="2">
    <source>
        <dbReference type="Proteomes" id="UP001239111"/>
    </source>
</evidence>
<evidence type="ECO:0000313" key="1">
    <source>
        <dbReference type="EMBL" id="KAJ8673489.1"/>
    </source>
</evidence>
<name>A0ACC2NT60_9HYME</name>
<accession>A0ACC2NT60</accession>
<sequence length="122" mass="13674">MKKAAGDVDYTVKQIANLQMHSALFTKLLLHERLLDAIEDIMGTSAILLHHTKAHLKPPSKGAPYLMHQDYPYFPFKKHTMMAVFIHMDDTTPGNGGLCVYPGSHKLGPIPDKVYYDEKLPG</sequence>
<reference evidence="1" key="1">
    <citation type="submission" date="2023-04" db="EMBL/GenBank/DDBJ databases">
        <title>A chromosome-level genome assembly of the parasitoid wasp Eretmocerus hayati.</title>
        <authorList>
            <person name="Zhong Y."/>
            <person name="Liu S."/>
            <person name="Liu Y."/>
        </authorList>
    </citation>
    <scope>NUCLEOTIDE SEQUENCE</scope>
    <source>
        <strain evidence="1">ZJU_SS_LIU_2023</strain>
    </source>
</reference>
<proteinExistence type="predicted"/>
<dbReference type="EMBL" id="CM056743">
    <property type="protein sequence ID" value="KAJ8673489.1"/>
    <property type="molecule type" value="Genomic_DNA"/>
</dbReference>
<keyword evidence="2" id="KW-1185">Reference proteome</keyword>
<organism evidence="1 2">
    <name type="scientific">Eretmocerus hayati</name>
    <dbReference type="NCBI Taxonomy" id="131215"/>
    <lineage>
        <taxon>Eukaryota</taxon>
        <taxon>Metazoa</taxon>
        <taxon>Ecdysozoa</taxon>
        <taxon>Arthropoda</taxon>
        <taxon>Hexapoda</taxon>
        <taxon>Insecta</taxon>
        <taxon>Pterygota</taxon>
        <taxon>Neoptera</taxon>
        <taxon>Endopterygota</taxon>
        <taxon>Hymenoptera</taxon>
        <taxon>Apocrita</taxon>
        <taxon>Proctotrupomorpha</taxon>
        <taxon>Chalcidoidea</taxon>
        <taxon>Aphelinidae</taxon>
        <taxon>Aphelininae</taxon>
        <taxon>Eretmocerus</taxon>
    </lineage>
</organism>
<gene>
    <name evidence="1" type="ORF">QAD02_004751</name>
</gene>